<dbReference type="SMART" id="SM00220">
    <property type="entry name" value="S_TKc"/>
    <property type="match status" value="1"/>
</dbReference>
<keyword evidence="3" id="KW-0547">Nucleotide-binding</keyword>
<dbReference type="Gene3D" id="1.10.510.10">
    <property type="entry name" value="Transferase(Phosphotransferase) domain 1"/>
    <property type="match status" value="1"/>
</dbReference>
<evidence type="ECO:0000313" key="10">
    <source>
        <dbReference type="Proteomes" id="UP000002066"/>
    </source>
</evidence>
<gene>
    <name evidence="9" type="ordered locus">Sfla_2273</name>
</gene>
<dbReference type="EC" id="2.7.11.1" evidence="1"/>
<dbReference type="PANTHER" id="PTHR43671">
    <property type="entry name" value="SERINE/THREONINE-PROTEIN KINASE NEK"/>
    <property type="match status" value="1"/>
</dbReference>
<dbReference type="SUPFAM" id="SSF56112">
    <property type="entry name" value="Protein kinase-like (PK-like)"/>
    <property type="match status" value="1"/>
</dbReference>
<dbReference type="InterPro" id="IPR011009">
    <property type="entry name" value="Kinase-like_dom_sf"/>
</dbReference>
<dbReference type="PANTHER" id="PTHR43671:SF13">
    <property type="entry name" value="SERINE_THREONINE-PROTEIN KINASE NEK2"/>
    <property type="match status" value="1"/>
</dbReference>
<dbReference type="PROSITE" id="PS50011">
    <property type="entry name" value="PROTEIN_KINASE_DOM"/>
    <property type="match status" value="1"/>
</dbReference>
<evidence type="ECO:0000256" key="7">
    <source>
        <dbReference type="SAM" id="Phobius"/>
    </source>
</evidence>
<keyword evidence="2" id="KW-0808">Transferase</keyword>
<keyword evidence="7" id="KW-0472">Membrane</keyword>
<evidence type="ECO:0000259" key="8">
    <source>
        <dbReference type="PROSITE" id="PS50011"/>
    </source>
</evidence>
<evidence type="ECO:0000256" key="1">
    <source>
        <dbReference type="ARBA" id="ARBA00012513"/>
    </source>
</evidence>
<proteinExistence type="predicted"/>
<accession>A0A8D3WEV8</accession>
<dbReference type="CDD" id="cd14014">
    <property type="entry name" value="STKc_PknB_like"/>
    <property type="match status" value="1"/>
</dbReference>
<feature type="compositionally biased region" description="Low complexity" evidence="6">
    <location>
        <begin position="441"/>
        <end position="458"/>
    </location>
</feature>
<dbReference type="GO" id="GO:0005524">
    <property type="term" value="F:ATP binding"/>
    <property type="evidence" value="ECO:0007669"/>
    <property type="project" value="UniProtKB-KW"/>
</dbReference>
<organism evidence="9 10">
    <name type="scientific">Streptomyces pratensis (strain ATCC 33331 / IAF-45CD)</name>
    <dbReference type="NCBI Taxonomy" id="591167"/>
    <lineage>
        <taxon>Bacteria</taxon>
        <taxon>Bacillati</taxon>
        <taxon>Actinomycetota</taxon>
        <taxon>Actinomycetes</taxon>
        <taxon>Kitasatosporales</taxon>
        <taxon>Streptomycetaceae</taxon>
        <taxon>Streptomyces</taxon>
    </lineage>
</organism>
<feature type="domain" description="Protein kinase" evidence="8">
    <location>
        <begin position="20"/>
        <end position="270"/>
    </location>
</feature>
<keyword evidence="7" id="KW-0812">Transmembrane</keyword>
<sequence length="562" mass="60553">MTGARVDPLGGGDPATLGRYELIGRLASGGMGRIYLARNAEGQLVAVKTLLSEGVVGEVDRRRFTREVGLAQRIDSAFTARVRDADPQAELPWMAIDYIAAPPLSELVRTAGVLPASAVQWLAAGTAEALVTLHREGIIHRDLKPQNILLPLPGPRVIDFGISHANDLTRTSLTLGTIAFTSPEQARGEPSTEASDVYSLGATLFHLALGRPPYRDGSDTLALLAQVQRGQLDLDGLPKELTALIRPCLAADPAQRPVPAEMLARFRQSLAGLPVSQDGRRWLPQRWTDLIGAYERQGRDLARGAGTGADAPDPEGITVVRRAGAVPPSDPTRVYTREREQAERERAERERAEEARAEKERVERERARLVQERLREQEWQQELSRRKAEEERRRAGKKERENAERLAREEAGKKEREQAERQAREEAEAKARERAARARARQQASGASSASAGAASGTPPRPASGPDPARTPPPAPAPSRKASSAVGWLLVLAVVALVLWLVNRPDGDGDTETGGMGAGTSAAVVAGRGADTGACQRGDDVGTGLRVTRVRDVRASVRPGSA</sequence>
<dbReference type="Pfam" id="PF00069">
    <property type="entry name" value="Pkinase"/>
    <property type="match status" value="1"/>
</dbReference>
<evidence type="ECO:0000256" key="5">
    <source>
        <dbReference type="ARBA" id="ARBA00022840"/>
    </source>
</evidence>
<keyword evidence="7" id="KW-1133">Transmembrane helix</keyword>
<dbReference type="InterPro" id="IPR008271">
    <property type="entry name" value="Ser/Thr_kinase_AS"/>
</dbReference>
<dbReference type="KEGG" id="sfa:Sfla_2273"/>
<feature type="compositionally biased region" description="Basic and acidic residues" evidence="6">
    <location>
        <begin position="335"/>
        <end position="436"/>
    </location>
</feature>
<dbReference type="AlphaFoldDB" id="A0A8D3WEV8"/>
<feature type="compositionally biased region" description="Pro residues" evidence="6">
    <location>
        <begin position="459"/>
        <end position="477"/>
    </location>
</feature>
<evidence type="ECO:0000256" key="3">
    <source>
        <dbReference type="ARBA" id="ARBA00022741"/>
    </source>
</evidence>
<keyword evidence="4 9" id="KW-0418">Kinase</keyword>
<reference evidence="9 10" key="1">
    <citation type="submission" date="2011-01" db="EMBL/GenBank/DDBJ databases">
        <title>Complete sequence of chromosome of Streptomyces flavogriseus ATCC 33331.</title>
        <authorList>
            <consortium name="US DOE Joint Genome Institute"/>
            <person name="Lucas S."/>
            <person name="Copeland A."/>
            <person name="Lapidus A."/>
            <person name="Cheng J.-F."/>
            <person name="Goodwin L."/>
            <person name="Pitluck S."/>
            <person name="Davenport K."/>
            <person name="Detter J.C."/>
            <person name="Han C."/>
            <person name="Tapia R."/>
            <person name="Land M."/>
            <person name="Hauser L."/>
            <person name="Kyrpides N."/>
            <person name="Ivanova N."/>
            <person name="Ovchinnikova G."/>
            <person name="Pagani I."/>
            <person name="Brumm P."/>
            <person name="Mead D."/>
            <person name="Woyke T."/>
        </authorList>
    </citation>
    <scope>NUCLEOTIDE SEQUENCE [LARGE SCALE GENOMIC DNA]</scope>
    <source>
        <strain evidence="10">ATCC 33331 / IAF-45CD</strain>
    </source>
</reference>
<keyword evidence="5" id="KW-0067">ATP-binding</keyword>
<dbReference type="InterPro" id="IPR050660">
    <property type="entry name" value="NEK_Ser/Thr_kinase"/>
</dbReference>
<dbReference type="PROSITE" id="PS00108">
    <property type="entry name" value="PROTEIN_KINASE_ST"/>
    <property type="match status" value="1"/>
</dbReference>
<protein>
    <recommendedName>
        <fullName evidence="1">non-specific serine/threonine protein kinase</fullName>
        <ecNumber evidence="1">2.7.11.1</ecNumber>
    </recommendedName>
</protein>
<keyword evidence="9" id="KW-0723">Serine/threonine-protein kinase</keyword>
<dbReference type="Gene3D" id="3.30.200.20">
    <property type="entry name" value="Phosphorylase Kinase, domain 1"/>
    <property type="match status" value="1"/>
</dbReference>
<dbReference type="EMBL" id="CP002475">
    <property type="protein sequence ID" value="ADW03703.1"/>
    <property type="molecule type" value="Genomic_DNA"/>
</dbReference>
<evidence type="ECO:0000256" key="6">
    <source>
        <dbReference type="SAM" id="MobiDB-lite"/>
    </source>
</evidence>
<evidence type="ECO:0000313" key="9">
    <source>
        <dbReference type="EMBL" id="ADW03703.1"/>
    </source>
</evidence>
<dbReference type="Proteomes" id="UP000002066">
    <property type="component" value="Chromosome"/>
</dbReference>
<name>A0A8D3WEV8_STRFA</name>
<feature type="region of interest" description="Disordered" evidence="6">
    <location>
        <begin position="302"/>
        <end position="481"/>
    </location>
</feature>
<dbReference type="GO" id="GO:0004674">
    <property type="term" value="F:protein serine/threonine kinase activity"/>
    <property type="evidence" value="ECO:0007669"/>
    <property type="project" value="UniProtKB-KW"/>
</dbReference>
<feature type="transmembrane region" description="Helical" evidence="7">
    <location>
        <begin position="485"/>
        <end position="502"/>
    </location>
</feature>
<dbReference type="InterPro" id="IPR000719">
    <property type="entry name" value="Prot_kinase_dom"/>
</dbReference>
<evidence type="ECO:0000256" key="4">
    <source>
        <dbReference type="ARBA" id="ARBA00022777"/>
    </source>
</evidence>
<evidence type="ECO:0000256" key="2">
    <source>
        <dbReference type="ARBA" id="ARBA00022679"/>
    </source>
</evidence>